<dbReference type="AlphaFoldDB" id="A0AA95MI70"/>
<protein>
    <recommendedName>
        <fullName evidence="8">Chromosome-anchoring protein RacA</fullName>
    </recommendedName>
</protein>
<dbReference type="SMART" id="SM00422">
    <property type="entry name" value="HTH_MERR"/>
    <property type="match status" value="1"/>
</dbReference>
<feature type="domain" description="HTH merR-type" evidence="9">
    <location>
        <begin position="1"/>
        <end position="69"/>
    </location>
</feature>
<evidence type="ECO:0000313" key="11">
    <source>
        <dbReference type="Proteomes" id="UP001178288"/>
    </source>
</evidence>
<dbReference type="RefSeq" id="WP_066088637.1">
    <property type="nucleotide sequence ID" value="NZ_CP126114.1"/>
</dbReference>
<keyword evidence="3 8" id="KW-0159">Chromosome partition</keyword>
<dbReference type="EMBL" id="CP126114">
    <property type="protein sequence ID" value="WHY84214.1"/>
    <property type="molecule type" value="Genomic_DNA"/>
</dbReference>
<dbReference type="GO" id="GO:0007059">
    <property type="term" value="P:chromosome segregation"/>
    <property type="evidence" value="ECO:0007669"/>
    <property type="project" value="UniProtKB-UniRule"/>
</dbReference>
<organism evidence="10 11">
    <name type="scientific">Neobacillus novalis</name>
    <dbReference type="NCBI Taxonomy" id="220687"/>
    <lineage>
        <taxon>Bacteria</taxon>
        <taxon>Bacillati</taxon>
        <taxon>Bacillota</taxon>
        <taxon>Bacilli</taxon>
        <taxon>Bacillales</taxon>
        <taxon>Bacillaceae</taxon>
        <taxon>Neobacillus</taxon>
    </lineage>
</organism>
<dbReference type="GO" id="GO:0003690">
    <property type="term" value="F:double-stranded DNA binding"/>
    <property type="evidence" value="ECO:0007669"/>
    <property type="project" value="UniProtKB-UniRule"/>
</dbReference>
<keyword evidence="4 8" id="KW-0749">Sporulation</keyword>
<keyword evidence="7 8" id="KW-0131">Cell cycle</keyword>
<comment type="subcellular location">
    <subcellularLocation>
        <location evidence="8">Cytoplasm</location>
    </subcellularLocation>
    <text evidence="8">Localizes to cell poles and nucleoid.</text>
</comment>
<dbReference type="HAMAP" id="MF_01170">
    <property type="entry name" value="RacA"/>
    <property type="match status" value="1"/>
</dbReference>
<dbReference type="CDD" id="cd04762">
    <property type="entry name" value="HTH_MerR-trunc"/>
    <property type="match status" value="1"/>
</dbReference>
<comment type="similarity">
    <text evidence="8">Belongs to the RacA family.</text>
</comment>
<dbReference type="Proteomes" id="UP001178288">
    <property type="component" value="Chromosome"/>
</dbReference>
<reference evidence="10" key="1">
    <citation type="submission" date="2023-05" db="EMBL/GenBank/DDBJ databases">
        <title>Comparative genomics of Bacillaceae isolates and their secondary metabolite potential.</title>
        <authorList>
            <person name="Song L."/>
            <person name="Nielsen L.J."/>
            <person name="Mohite O."/>
            <person name="Xu X."/>
            <person name="Weber T."/>
            <person name="Kovacs A.T."/>
        </authorList>
    </citation>
    <scope>NUCLEOTIDE SEQUENCE</scope>
    <source>
        <strain evidence="10">XLM17</strain>
    </source>
</reference>
<dbReference type="GO" id="GO:0005737">
    <property type="term" value="C:cytoplasm"/>
    <property type="evidence" value="ECO:0007669"/>
    <property type="project" value="UniProtKB-SubCell"/>
</dbReference>
<keyword evidence="5 8" id="KW-0175">Coiled coil</keyword>
<evidence type="ECO:0000259" key="9">
    <source>
        <dbReference type="SMART" id="SM00422"/>
    </source>
</evidence>
<feature type="DNA-binding region" description="H-T-H motif" evidence="8">
    <location>
        <begin position="3"/>
        <end position="23"/>
    </location>
</feature>
<dbReference type="Pfam" id="PF13411">
    <property type="entry name" value="MerR_1"/>
    <property type="match status" value="1"/>
</dbReference>
<evidence type="ECO:0000256" key="4">
    <source>
        <dbReference type="ARBA" id="ARBA00022969"/>
    </source>
</evidence>
<keyword evidence="11" id="KW-1185">Reference proteome</keyword>
<dbReference type="InterPro" id="IPR000551">
    <property type="entry name" value="MerR-type_HTH_dom"/>
</dbReference>
<evidence type="ECO:0000256" key="8">
    <source>
        <dbReference type="HAMAP-Rule" id="MF_01170"/>
    </source>
</evidence>
<dbReference type="GO" id="GO:0030261">
    <property type="term" value="P:chromosome condensation"/>
    <property type="evidence" value="ECO:0007669"/>
    <property type="project" value="UniProtKB-UniRule"/>
</dbReference>
<evidence type="ECO:0000256" key="3">
    <source>
        <dbReference type="ARBA" id="ARBA00022829"/>
    </source>
</evidence>
<dbReference type="GO" id="GO:0003700">
    <property type="term" value="F:DNA-binding transcription factor activity"/>
    <property type="evidence" value="ECO:0007669"/>
    <property type="project" value="InterPro"/>
</dbReference>
<proteinExistence type="inferred from homology"/>
<evidence type="ECO:0000256" key="5">
    <source>
        <dbReference type="ARBA" id="ARBA00023054"/>
    </source>
</evidence>
<name>A0AA95MI70_9BACI</name>
<dbReference type="GO" id="GO:0008356">
    <property type="term" value="P:asymmetric cell division"/>
    <property type="evidence" value="ECO:0007669"/>
    <property type="project" value="UniProtKB-UniRule"/>
</dbReference>
<dbReference type="InterPro" id="IPR023522">
    <property type="entry name" value="Chrosome_anchoring_RacA"/>
</dbReference>
<accession>A0AA95MI70</accession>
<dbReference type="GO" id="GO:0030435">
    <property type="term" value="P:sporulation resulting in formation of a cellular spore"/>
    <property type="evidence" value="ECO:0007669"/>
    <property type="project" value="UniProtKB-UniRule"/>
</dbReference>
<evidence type="ECO:0000256" key="6">
    <source>
        <dbReference type="ARBA" id="ARBA00023125"/>
    </source>
</evidence>
<evidence type="ECO:0000256" key="2">
    <source>
        <dbReference type="ARBA" id="ARBA00022618"/>
    </source>
</evidence>
<sequence length="174" mass="19849">MNTSEVAKLLGVSASTVQRWVKLMELPMEKNDRGHYHFTSEDIELLKKIHEQLQNGILLQDIAPVVEKRGIRKGSVKRGGEKETAIERLVTKVSELEMNLNTKADSVASYQLLQHRREIDDLQNQVTQLALELERLQFQMKEMNTPPQIDKPLVLDGGKVRSKKKNIVSSLFGF</sequence>
<dbReference type="InterPro" id="IPR047057">
    <property type="entry name" value="MerR_fam"/>
</dbReference>
<evidence type="ECO:0000256" key="7">
    <source>
        <dbReference type="ARBA" id="ARBA00023306"/>
    </source>
</evidence>
<comment type="function">
    <text evidence="8">Required for the formation of axial filaments and for anchoring the origin regions at the cell poles in sporulating cells, thus ensuring proper chromosome segregation in the prespore. Binds in a dispersed manner throughout the chromosome but preferentially to sites clustered in the origin portion of the chromosome, causing condensation of the chromosome and its remodeling into an elongated, anchored structure.</text>
</comment>
<dbReference type="Gene3D" id="1.10.1660.10">
    <property type="match status" value="1"/>
</dbReference>
<evidence type="ECO:0000313" key="10">
    <source>
        <dbReference type="EMBL" id="WHY84214.1"/>
    </source>
</evidence>
<dbReference type="PANTHER" id="PTHR30204">
    <property type="entry name" value="REDOX-CYCLING DRUG-SENSING TRANSCRIPTIONAL ACTIVATOR SOXR"/>
    <property type="match status" value="1"/>
</dbReference>
<dbReference type="InterPro" id="IPR009061">
    <property type="entry name" value="DNA-bd_dom_put_sf"/>
</dbReference>
<evidence type="ECO:0000256" key="1">
    <source>
        <dbReference type="ARBA" id="ARBA00022490"/>
    </source>
</evidence>
<dbReference type="PANTHER" id="PTHR30204:SF96">
    <property type="entry name" value="CHROMOSOME-ANCHORING PROTEIN RACA"/>
    <property type="match status" value="1"/>
</dbReference>
<dbReference type="SUPFAM" id="SSF46955">
    <property type="entry name" value="Putative DNA-binding domain"/>
    <property type="match status" value="1"/>
</dbReference>
<gene>
    <name evidence="8" type="primary">racA</name>
    <name evidence="10" type="ORF">QNH39_16260</name>
</gene>
<keyword evidence="2 8" id="KW-0132">Cell division</keyword>
<dbReference type="KEGG" id="nnv:QNH39_16260"/>
<keyword evidence="6 8" id="KW-0238">DNA-binding</keyword>
<keyword evidence="1 8" id="KW-0963">Cytoplasm</keyword>
<feature type="coiled-coil region" evidence="8">
    <location>
        <begin position="112"/>
        <end position="139"/>
    </location>
</feature>